<dbReference type="Proteomes" id="UP000664795">
    <property type="component" value="Unassembled WGS sequence"/>
</dbReference>
<accession>A0A939G495</accession>
<keyword evidence="3" id="KW-1185">Reference proteome</keyword>
<comment type="caution">
    <text evidence="2">The sequence shown here is derived from an EMBL/GenBank/DDBJ whole genome shotgun (WGS) entry which is preliminary data.</text>
</comment>
<dbReference type="RefSeq" id="WP_207334110.1">
    <property type="nucleotide sequence ID" value="NZ_JAFMYU010000002.1"/>
</dbReference>
<dbReference type="PANTHER" id="PTHR43685">
    <property type="entry name" value="GLYCOSYLTRANSFERASE"/>
    <property type="match status" value="1"/>
</dbReference>
<reference evidence="2 3" key="1">
    <citation type="submission" date="2021-03" db="EMBL/GenBank/DDBJ databases">
        <title>Fibrella sp. HMF5036 genome sequencing and assembly.</title>
        <authorList>
            <person name="Kang H."/>
            <person name="Kim H."/>
            <person name="Bae S."/>
            <person name="Joh K."/>
        </authorList>
    </citation>
    <scope>NUCLEOTIDE SEQUENCE [LARGE SCALE GENOMIC DNA]</scope>
    <source>
        <strain evidence="2 3">HMF5036</strain>
    </source>
</reference>
<dbReference type="PANTHER" id="PTHR43685:SF14">
    <property type="entry name" value="GLYCOSYLTRANSFERASE 2-LIKE DOMAIN-CONTAINING PROTEIN"/>
    <property type="match status" value="1"/>
</dbReference>
<dbReference type="EMBL" id="JAFMYU010000002">
    <property type="protein sequence ID" value="MBO0930150.1"/>
    <property type="molecule type" value="Genomic_DNA"/>
</dbReference>
<evidence type="ECO:0000259" key="1">
    <source>
        <dbReference type="Pfam" id="PF00535"/>
    </source>
</evidence>
<sequence length="383" mass="42943">MLAEYRTLADDGTPADYLFALPPSPNLRVSVVVPVRNESAIIAHTLDALRNQLTCSGHPLDPTLYEVLVLTNNCTDDSFACVQRYQRQHPNFALHVANIQLGAERAHIGTVRRLLMDEACRRLLLAGHSRSIIASTDGDTLVDDQWISQIIREIDAGADAVGGRILTHREDGPARLPHLRDATYRHLLAQAEARIDPCPYDPWPRHFQHFGASLAVTCQAYIRAGRLPVVRYLEDDALVKALCRIDAKVRRSPAVRVYTSARLQGRVEVGLSWQLQQWACQRSAGQCQQVENPSRSLARFQLRHQLRQAWAHRFDANCMAQLRPAASQLGVSAGWLLAQMATSTYFGQFWEIAENQFTLYSETQPLPCVPIIEAIATLRSKQI</sequence>
<dbReference type="SUPFAM" id="SSF53448">
    <property type="entry name" value="Nucleotide-diphospho-sugar transferases"/>
    <property type="match status" value="1"/>
</dbReference>
<dbReference type="InterPro" id="IPR001173">
    <property type="entry name" value="Glyco_trans_2-like"/>
</dbReference>
<dbReference type="Pfam" id="PF00535">
    <property type="entry name" value="Glycos_transf_2"/>
    <property type="match status" value="1"/>
</dbReference>
<evidence type="ECO:0000313" key="3">
    <source>
        <dbReference type="Proteomes" id="UP000664795"/>
    </source>
</evidence>
<dbReference type="InterPro" id="IPR029044">
    <property type="entry name" value="Nucleotide-diphossugar_trans"/>
</dbReference>
<proteinExistence type="predicted"/>
<gene>
    <name evidence="2" type="ORF">J2I48_04050</name>
</gene>
<name>A0A939G495_9BACT</name>
<dbReference type="InterPro" id="IPR050834">
    <property type="entry name" value="Glycosyltransf_2"/>
</dbReference>
<dbReference type="AlphaFoldDB" id="A0A939G495"/>
<feature type="domain" description="Glycosyltransferase 2-like" evidence="1">
    <location>
        <begin position="30"/>
        <end position="180"/>
    </location>
</feature>
<evidence type="ECO:0000313" key="2">
    <source>
        <dbReference type="EMBL" id="MBO0930150.1"/>
    </source>
</evidence>
<dbReference type="CDD" id="cd00761">
    <property type="entry name" value="Glyco_tranf_GTA_type"/>
    <property type="match status" value="1"/>
</dbReference>
<dbReference type="Gene3D" id="3.90.550.10">
    <property type="entry name" value="Spore Coat Polysaccharide Biosynthesis Protein SpsA, Chain A"/>
    <property type="match status" value="1"/>
</dbReference>
<organism evidence="2 3">
    <name type="scientific">Fibrella aquatilis</name>
    <dbReference type="NCBI Taxonomy" id="2817059"/>
    <lineage>
        <taxon>Bacteria</taxon>
        <taxon>Pseudomonadati</taxon>
        <taxon>Bacteroidota</taxon>
        <taxon>Cytophagia</taxon>
        <taxon>Cytophagales</taxon>
        <taxon>Spirosomataceae</taxon>
        <taxon>Fibrella</taxon>
    </lineage>
</organism>
<protein>
    <submittedName>
        <fullName evidence="2">Glycosyltransferase family 2 protein</fullName>
    </submittedName>
</protein>